<dbReference type="InterPro" id="IPR036282">
    <property type="entry name" value="Glutathione-S-Trfase_C_sf"/>
</dbReference>
<dbReference type="CDD" id="cd03205">
    <property type="entry name" value="GST_C_6"/>
    <property type="match status" value="1"/>
</dbReference>
<dbReference type="PANTHER" id="PTHR44051">
    <property type="entry name" value="GLUTATHIONE S-TRANSFERASE-RELATED"/>
    <property type="match status" value="1"/>
</dbReference>
<dbReference type="Pfam" id="PF13410">
    <property type="entry name" value="GST_C_2"/>
    <property type="match status" value="1"/>
</dbReference>
<name>Q2S7V8_HAHCH</name>
<dbReference type="eggNOG" id="COG0625">
    <property type="taxonomic scope" value="Bacteria"/>
</dbReference>
<feature type="domain" description="GST N-terminal" evidence="1">
    <location>
        <begin position="1"/>
        <end position="78"/>
    </location>
</feature>
<dbReference type="STRING" id="349521.HCH_06632"/>
<dbReference type="RefSeq" id="WP_011400318.1">
    <property type="nucleotide sequence ID" value="NC_007645.1"/>
</dbReference>
<evidence type="ECO:0000259" key="2">
    <source>
        <dbReference type="PROSITE" id="PS50405"/>
    </source>
</evidence>
<dbReference type="PANTHER" id="PTHR44051:SF8">
    <property type="entry name" value="GLUTATHIONE S-TRANSFERASE GSTA"/>
    <property type="match status" value="1"/>
</dbReference>
<dbReference type="OrthoDB" id="8634103at2"/>
<organism evidence="3 4">
    <name type="scientific">Hahella chejuensis (strain KCTC 2396)</name>
    <dbReference type="NCBI Taxonomy" id="349521"/>
    <lineage>
        <taxon>Bacteria</taxon>
        <taxon>Pseudomonadati</taxon>
        <taxon>Pseudomonadota</taxon>
        <taxon>Gammaproteobacteria</taxon>
        <taxon>Oceanospirillales</taxon>
        <taxon>Hahellaceae</taxon>
        <taxon>Hahella</taxon>
    </lineage>
</organism>
<keyword evidence="3" id="KW-0808">Transferase</keyword>
<reference evidence="3 4" key="1">
    <citation type="journal article" date="2005" name="Nucleic Acids Res.">
        <title>Genomic blueprint of Hahella chejuensis, a marine microbe producing an algicidal agent.</title>
        <authorList>
            <person name="Jeong H."/>
            <person name="Yim J.H."/>
            <person name="Lee C."/>
            <person name="Choi S.-H."/>
            <person name="Park Y.K."/>
            <person name="Yoon S.H."/>
            <person name="Hur C.-G."/>
            <person name="Kang H.-Y."/>
            <person name="Kim D."/>
            <person name="Lee H.H."/>
            <person name="Park K.H."/>
            <person name="Park S.-H."/>
            <person name="Park H.-S."/>
            <person name="Lee H.K."/>
            <person name="Oh T.K."/>
            <person name="Kim J.F."/>
        </authorList>
    </citation>
    <scope>NUCLEOTIDE SEQUENCE [LARGE SCALE GENOMIC DNA]</scope>
    <source>
        <strain evidence="3 4">KCTC 2396</strain>
    </source>
</reference>
<dbReference type="SFLD" id="SFLDS00019">
    <property type="entry name" value="Glutathione_Transferase_(cytos"/>
    <property type="match status" value="1"/>
</dbReference>
<evidence type="ECO:0000259" key="1">
    <source>
        <dbReference type="PROSITE" id="PS50404"/>
    </source>
</evidence>
<dbReference type="InterPro" id="IPR036249">
    <property type="entry name" value="Thioredoxin-like_sf"/>
</dbReference>
<sequence>MQLIGSLTSPFVRKIRIQLLEKGLPFSLLEEIPWNADTSVPKFNPLGKVPVLIDEHGEIWFDSPVIAEYIETLETRHRLVPIKSIDAVRVRQLEALADGVCEAAIAIFLEKKRPQEWRSPDWIARQEQKVERGLAALEKATVGKHWVYEDHLTLADIAIGCVVGWYDFRFESSGWRQKHPHLADYVDRLFKRDSFIQTQPPES</sequence>
<dbReference type="HOGENOM" id="CLU_011226_12_2_6"/>
<dbReference type="SUPFAM" id="SSF52833">
    <property type="entry name" value="Thioredoxin-like"/>
    <property type="match status" value="1"/>
</dbReference>
<dbReference type="InterPro" id="IPR004045">
    <property type="entry name" value="Glutathione_S-Trfase_N"/>
</dbReference>
<dbReference type="Pfam" id="PF13409">
    <property type="entry name" value="GST_N_2"/>
    <property type="match status" value="1"/>
</dbReference>
<dbReference type="PROSITE" id="PS50404">
    <property type="entry name" value="GST_NTER"/>
    <property type="match status" value="1"/>
</dbReference>
<evidence type="ECO:0000313" key="3">
    <source>
        <dbReference type="EMBL" id="ABC33266.1"/>
    </source>
</evidence>
<dbReference type="GO" id="GO:0016740">
    <property type="term" value="F:transferase activity"/>
    <property type="evidence" value="ECO:0007669"/>
    <property type="project" value="UniProtKB-KW"/>
</dbReference>
<accession>Q2S7V8</accession>
<dbReference type="Proteomes" id="UP000000238">
    <property type="component" value="Chromosome"/>
</dbReference>
<dbReference type="SFLD" id="SFLDG00358">
    <property type="entry name" value="Main_(cytGST)"/>
    <property type="match status" value="1"/>
</dbReference>
<evidence type="ECO:0000313" key="4">
    <source>
        <dbReference type="Proteomes" id="UP000000238"/>
    </source>
</evidence>
<dbReference type="Gene3D" id="1.20.1050.10">
    <property type="match status" value="1"/>
</dbReference>
<dbReference type="PROSITE" id="PS50405">
    <property type="entry name" value="GST_CTER"/>
    <property type="match status" value="1"/>
</dbReference>
<gene>
    <name evidence="3" type="ordered locus">HCH_06632</name>
</gene>
<dbReference type="Gene3D" id="3.40.30.10">
    <property type="entry name" value="Glutaredoxin"/>
    <property type="match status" value="1"/>
</dbReference>
<protein>
    <submittedName>
        <fullName evidence="3">Glutathione S-transferase</fullName>
    </submittedName>
</protein>
<dbReference type="AlphaFoldDB" id="Q2S7V8"/>
<keyword evidence="4" id="KW-1185">Reference proteome</keyword>
<dbReference type="SUPFAM" id="SSF47616">
    <property type="entry name" value="GST C-terminal domain-like"/>
    <property type="match status" value="1"/>
</dbReference>
<proteinExistence type="predicted"/>
<dbReference type="NCBIfam" id="NF007682">
    <property type="entry name" value="PRK10357.1"/>
    <property type="match status" value="1"/>
</dbReference>
<dbReference type="KEGG" id="hch:HCH_06632"/>
<dbReference type="EMBL" id="CP000155">
    <property type="protein sequence ID" value="ABC33266.1"/>
    <property type="molecule type" value="Genomic_DNA"/>
</dbReference>
<dbReference type="InterPro" id="IPR010987">
    <property type="entry name" value="Glutathione-S-Trfase_C-like"/>
</dbReference>
<feature type="domain" description="GST C-terminal" evidence="2">
    <location>
        <begin position="83"/>
        <end position="203"/>
    </location>
</feature>
<dbReference type="InterPro" id="IPR040079">
    <property type="entry name" value="Glutathione_S-Trfase"/>
</dbReference>